<feature type="coiled-coil region" evidence="1">
    <location>
        <begin position="133"/>
        <end position="167"/>
    </location>
</feature>
<gene>
    <name evidence="2" type="ORF">EG327_003464</name>
    <name evidence="3" type="ORF">EG328_005584</name>
</gene>
<name>A0A8H3VDU3_VENIN</name>
<keyword evidence="5" id="KW-1185">Reference proteome</keyword>
<evidence type="ECO:0000313" key="3">
    <source>
        <dbReference type="EMBL" id="KAE9988874.1"/>
    </source>
</evidence>
<dbReference type="EMBL" id="WNWS01000003">
    <property type="protein sequence ID" value="KAE9988874.1"/>
    <property type="molecule type" value="Genomic_DNA"/>
</dbReference>
<comment type="caution">
    <text evidence="2">The sequence shown here is derived from an EMBL/GenBank/DDBJ whole genome shotgun (WGS) entry which is preliminary data.</text>
</comment>
<proteinExistence type="predicted"/>
<evidence type="ECO:0000256" key="1">
    <source>
        <dbReference type="SAM" id="Coils"/>
    </source>
</evidence>
<evidence type="ECO:0000313" key="5">
    <source>
        <dbReference type="Proteomes" id="UP000490939"/>
    </source>
</evidence>
<sequence length="234" mass="28012">MSARNFSLLPPSRILLPPLPKREQWFEIADKKVRERSQSLNQRFRAWQHNASGYRNPAILLERLMQDLKKARSHFRKHSRSIKKYLLKKLAALYDERADGYPCKFLSSADRMKELSIQYEMFDNEKSEAYRALSKIERNRQTEEDVLENMQEDFEEAGWQLEQDREERLQSRNIRTEGTHPVAEDGMMESMQLTDLEDFERGYLRHRDSRELYRFSFEEQQETAQLIARMPGQS</sequence>
<dbReference type="Proteomes" id="UP000447873">
    <property type="component" value="Unassembled WGS sequence"/>
</dbReference>
<protein>
    <submittedName>
        <fullName evidence="2">Uncharacterized protein</fullName>
    </submittedName>
</protein>
<keyword evidence="1" id="KW-0175">Coiled coil</keyword>
<evidence type="ECO:0000313" key="2">
    <source>
        <dbReference type="EMBL" id="KAE9988142.1"/>
    </source>
</evidence>
<dbReference type="Proteomes" id="UP000490939">
    <property type="component" value="Unassembled WGS sequence"/>
</dbReference>
<dbReference type="EMBL" id="WNWR01000218">
    <property type="protein sequence ID" value="KAE9988142.1"/>
    <property type="molecule type" value="Genomic_DNA"/>
</dbReference>
<reference evidence="2 5" key="1">
    <citation type="submission" date="2019-07" db="EMBL/GenBank/DDBJ databases">
        <title>Venturia inaequalis Genome Resource.</title>
        <authorList>
            <person name="Lichtner F.J."/>
        </authorList>
    </citation>
    <scope>NUCLEOTIDE SEQUENCE [LARGE SCALE GENOMIC DNA]</scope>
    <source>
        <strain evidence="3 4">120213</strain>
        <strain evidence="2 5">DMI_063113</strain>
    </source>
</reference>
<dbReference type="AlphaFoldDB" id="A0A8H3VDU3"/>
<organism evidence="2 5">
    <name type="scientific">Venturia inaequalis</name>
    <name type="common">Apple scab fungus</name>
    <dbReference type="NCBI Taxonomy" id="5025"/>
    <lineage>
        <taxon>Eukaryota</taxon>
        <taxon>Fungi</taxon>
        <taxon>Dikarya</taxon>
        <taxon>Ascomycota</taxon>
        <taxon>Pezizomycotina</taxon>
        <taxon>Dothideomycetes</taxon>
        <taxon>Pleosporomycetidae</taxon>
        <taxon>Venturiales</taxon>
        <taxon>Venturiaceae</taxon>
        <taxon>Venturia</taxon>
    </lineage>
</organism>
<accession>A0A8H3VDU3</accession>
<evidence type="ECO:0000313" key="4">
    <source>
        <dbReference type="Proteomes" id="UP000447873"/>
    </source>
</evidence>